<comment type="caution">
    <text evidence="6">The sequence shown here is derived from an EMBL/GenBank/DDBJ whole genome shotgun (WGS) entry which is preliminary data.</text>
</comment>
<dbReference type="PROSITE" id="PS50931">
    <property type="entry name" value="HTH_LYSR"/>
    <property type="match status" value="1"/>
</dbReference>
<dbReference type="Gene3D" id="3.40.190.290">
    <property type="match status" value="1"/>
</dbReference>
<dbReference type="InterPro" id="IPR005119">
    <property type="entry name" value="LysR_subst-bd"/>
</dbReference>
<keyword evidence="2" id="KW-0805">Transcription regulation</keyword>
<name>A0A3E0X3N7_9GAMM</name>
<gene>
    <name evidence="6" type="ORF">CAL65_00425</name>
</gene>
<evidence type="ECO:0000256" key="4">
    <source>
        <dbReference type="ARBA" id="ARBA00023163"/>
    </source>
</evidence>
<dbReference type="InterPro" id="IPR036390">
    <property type="entry name" value="WH_DNA-bd_sf"/>
</dbReference>
<dbReference type="SUPFAM" id="SSF53850">
    <property type="entry name" value="Periplasmic binding protein-like II"/>
    <property type="match status" value="1"/>
</dbReference>
<dbReference type="AlphaFoldDB" id="A0A3E0X3N7"/>
<evidence type="ECO:0000256" key="1">
    <source>
        <dbReference type="ARBA" id="ARBA00009437"/>
    </source>
</evidence>
<reference evidence="7" key="1">
    <citation type="submission" date="2017-05" db="EMBL/GenBank/DDBJ databases">
        <authorList>
            <person name="Sharma S."/>
            <person name="Sidhu C."/>
            <person name="Pinnaka A.K."/>
        </authorList>
    </citation>
    <scope>NUCLEOTIDE SEQUENCE [LARGE SCALE GENOMIC DNA]</scope>
    <source>
        <strain evidence="7">AK93</strain>
    </source>
</reference>
<evidence type="ECO:0000256" key="3">
    <source>
        <dbReference type="ARBA" id="ARBA00023125"/>
    </source>
</evidence>
<dbReference type="FunFam" id="3.40.190.290:FF:000001">
    <property type="entry name" value="Transcriptional regulator, LysR family"/>
    <property type="match status" value="1"/>
</dbReference>
<keyword evidence="4" id="KW-0804">Transcription</keyword>
<comment type="similarity">
    <text evidence="1">Belongs to the LysR transcriptional regulatory family.</text>
</comment>
<evidence type="ECO:0000313" key="7">
    <source>
        <dbReference type="Proteomes" id="UP000256763"/>
    </source>
</evidence>
<dbReference type="GO" id="GO:0043565">
    <property type="term" value="F:sequence-specific DNA binding"/>
    <property type="evidence" value="ECO:0007669"/>
    <property type="project" value="TreeGrafter"/>
</dbReference>
<dbReference type="SUPFAM" id="SSF46785">
    <property type="entry name" value="Winged helix' DNA-binding domain"/>
    <property type="match status" value="1"/>
</dbReference>
<accession>A0A3E0X3N7</accession>
<protein>
    <submittedName>
        <fullName evidence="6">LysR family transcriptional regulator</fullName>
    </submittedName>
</protein>
<dbReference type="Pfam" id="PF03466">
    <property type="entry name" value="LysR_substrate"/>
    <property type="match status" value="1"/>
</dbReference>
<sequence>MYVWEGVSEFVAVAEANSFTAAAERLGLSTALVSRRVQGLERRLSLRLFYRTTRKVSLTAEGALYYGHCRQALNALADAERAMGRLKDTPQGLVKLTAPVTYGEKYVLPLVNEFLVRYPEVSVTANLTNQPIDLIEGGYDLAIRLGKLSSSSLIAKRLSSRTHYVCAAPAYLERHGAPHTLAELAHHNCLRGNYNYWRFQDQGRETTVRVRGRVTYNSGIGLLEAALKGIGLVQLPNYYVEPYLRSGELVSVLEPFQEADEGVWAVYPQSQHLSPKIRRLVDYLAEHLPKQEAS</sequence>
<dbReference type="GO" id="GO:0006351">
    <property type="term" value="P:DNA-templated transcription"/>
    <property type="evidence" value="ECO:0007669"/>
    <property type="project" value="TreeGrafter"/>
</dbReference>
<dbReference type="Proteomes" id="UP000256763">
    <property type="component" value="Unassembled WGS sequence"/>
</dbReference>
<dbReference type="Gene3D" id="1.10.10.10">
    <property type="entry name" value="Winged helix-like DNA-binding domain superfamily/Winged helix DNA-binding domain"/>
    <property type="match status" value="1"/>
</dbReference>
<keyword evidence="3" id="KW-0238">DNA-binding</keyword>
<dbReference type="PANTHER" id="PTHR30537">
    <property type="entry name" value="HTH-TYPE TRANSCRIPTIONAL REGULATOR"/>
    <property type="match status" value="1"/>
</dbReference>
<dbReference type="EMBL" id="NFZW01000001">
    <property type="protein sequence ID" value="RFA39324.1"/>
    <property type="molecule type" value="Genomic_DNA"/>
</dbReference>
<dbReference type="Pfam" id="PF00126">
    <property type="entry name" value="HTH_1"/>
    <property type="match status" value="1"/>
</dbReference>
<dbReference type="InterPro" id="IPR058163">
    <property type="entry name" value="LysR-type_TF_proteobact-type"/>
</dbReference>
<dbReference type="GO" id="GO:0003700">
    <property type="term" value="F:DNA-binding transcription factor activity"/>
    <property type="evidence" value="ECO:0007669"/>
    <property type="project" value="InterPro"/>
</dbReference>
<keyword evidence="7" id="KW-1185">Reference proteome</keyword>
<feature type="domain" description="HTH lysR-type" evidence="5">
    <location>
        <begin position="10"/>
        <end position="59"/>
    </location>
</feature>
<evidence type="ECO:0000313" key="6">
    <source>
        <dbReference type="EMBL" id="RFA39324.1"/>
    </source>
</evidence>
<proteinExistence type="inferred from homology"/>
<evidence type="ECO:0000256" key="2">
    <source>
        <dbReference type="ARBA" id="ARBA00023015"/>
    </source>
</evidence>
<evidence type="ECO:0000259" key="5">
    <source>
        <dbReference type="PROSITE" id="PS50931"/>
    </source>
</evidence>
<dbReference type="RefSeq" id="WP_116300723.1">
    <property type="nucleotide sequence ID" value="NZ_NFZV01000001.1"/>
</dbReference>
<dbReference type="OrthoDB" id="8885940at2"/>
<dbReference type="InterPro" id="IPR000847">
    <property type="entry name" value="LysR_HTH_N"/>
</dbReference>
<dbReference type="PANTHER" id="PTHR30537:SF10">
    <property type="entry name" value="TRANSCRIPTIONAL REGULATOR-RELATED"/>
    <property type="match status" value="1"/>
</dbReference>
<dbReference type="InterPro" id="IPR036388">
    <property type="entry name" value="WH-like_DNA-bd_sf"/>
</dbReference>
<organism evidence="6 7">
    <name type="scientific">Alkalilimnicola ehrlichii</name>
    <dbReference type="NCBI Taxonomy" id="351052"/>
    <lineage>
        <taxon>Bacteria</taxon>
        <taxon>Pseudomonadati</taxon>
        <taxon>Pseudomonadota</taxon>
        <taxon>Gammaproteobacteria</taxon>
        <taxon>Chromatiales</taxon>
        <taxon>Ectothiorhodospiraceae</taxon>
        <taxon>Alkalilimnicola</taxon>
    </lineage>
</organism>
<dbReference type="FunFam" id="1.10.10.10:FF:000001">
    <property type="entry name" value="LysR family transcriptional regulator"/>
    <property type="match status" value="1"/>
</dbReference>